<keyword evidence="3" id="KW-1185">Reference proteome</keyword>
<organism evidence="2 3">
    <name type="scientific">Prorocentrum cordatum</name>
    <dbReference type="NCBI Taxonomy" id="2364126"/>
    <lineage>
        <taxon>Eukaryota</taxon>
        <taxon>Sar</taxon>
        <taxon>Alveolata</taxon>
        <taxon>Dinophyceae</taxon>
        <taxon>Prorocentrales</taxon>
        <taxon>Prorocentraceae</taxon>
        <taxon>Prorocentrum</taxon>
    </lineage>
</organism>
<name>A0ABN9UB73_9DINO</name>
<evidence type="ECO:0008006" key="4">
    <source>
        <dbReference type="Google" id="ProtNLM"/>
    </source>
</evidence>
<comment type="caution">
    <text evidence="2">The sequence shown here is derived from an EMBL/GenBank/DDBJ whole genome shotgun (WGS) entry which is preliminary data.</text>
</comment>
<reference evidence="2" key="1">
    <citation type="submission" date="2023-10" db="EMBL/GenBank/DDBJ databases">
        <authorList>
            <person name="Chen Y."/>
            <person name="Shah S."/>
            <person name="Dougan E. K."/>
            <person name="Thang M."/>
            <person name="Chan C."/>
        </authorList>
    </citation>
    <scope>NUCLEOTIDE SEQUENCE [LARGE SCALE GENOMIC DNA]</scope>
</reference>
<protein>
    <recommendedName>
        <fullName evidence="4">Secreted protein</fullName>
    </recommendedName>
</protein>
<sequence>MQFFFVPVCVLPAALAAHHPVRRRSVPEAACALLVAKSLCSRAPDDETFPRTAGPAFFYSQLAARPAQFLEHARTSSANGRSWPRVLGRDLLGSWTRCLEHLFS</sequence>
<dbReference type="EMBL" id="CAUYUJ010015653">
    <property type="protein sequence ID" value="CAK0856601.1"/>
    <property type="molecule type" value="Genomic_DNA"/>
</dbReference>
<feature type="signal peptide" evidence="1">
    <location>
        <begin position="1"/>
        <end position="16"/>
    </location>
</feature>
<gene>
    <name evidence="2" type="ORF">PCOR1329_LOCUS46970</name>
</gene>
<evidence type="ECO:0000313" key="3">
    <source>
        <dbReference type="Proteomes" id="UP001189429"/>
    </source>
</evidence>
<dbReference type="Proteomes" id="UP001189429">
    <property type="component" value="Unassembled WGS sequence"/>
</dbReference>
<keyword evidence="1" id="KW-0732">Signal</keyword>
<evidence type="ECO:0000313" key="2">
    <source>
        <dbReference type="EMBL" id="CAK0856601.1"/>
    </source>
</evidence>
<feature type="chain" id="PRO_5047003443" description="Secreted protein" evidence="1">
    <location>
        <begin position="17"/>
        <end position="104"/>
    </location>
</feature>
<proteinExistence type="predicted"/>
<accession>A0ABN9UB73</accession>
<evidence type="ECO:0000256" key="1">
    <source>
        <dbReference type="SAM" id="SignalP"/>
    </source>
</evidence>